<sequence length="111" mass="11783">MSIFTDLRRLDSSTWTLATRSSPFVIQSVFAILLFALWALGKWPFGTGSGFGSERAWMLTATVVAAGASLGIAGVLSRSQSAQRQAYALSFTGCSAVVLLGGAIYAFLILR</sequence>
<feature type="transmembrane region" description="Helical" evidence="1">
    <location>
        <begin position="56"/>
        <end position="76"/>
    </location>
</feature>
<evidence type="ECO:0008006" key="4">
    <source>
        <dbReference type="Google" id="ProtNLM"/>
    </source>
</evidence>
<accession>A0ABS6KTF4</accession>
<evidence type="ECO:0000313" key="3">
    <source>
        <dbReference type="Proteomes" id="UP000812982"/>
    </source>
</evidence>
<dbReference type="Proteomes" id="UP000812982">
    <property type="component" value="Unassembled WGS sequence"/>
</dbReference>
<feature type="transmembrane region" description="Helical" evidence="1">
    <location>
        <begin position="88"/>
        <end position="110"/>
    </location>
</feature>
<organism evidence="2 3">
    <name type="scientific">[Mycobacterium] fortunisiensis</name>
    <dbReference type="NCBI Taxonomy" id="2600579"/>
    <lineage>
        <taxon>Bacteria</taxon>
        <taxon>Bacillati</taxon>
        <taxon>Actinomycetota</taxon>
        <taxon>Actinomycetes</taxon>
        <taxon>Mycobacteriales</taxon>
        <taxon>Mycobacteriaceae</taxon>
        <taxon>Mycolicibacterium</taxon>
    </lineage>
</organism>
<gene>
    <name evidence="2" type="ORF">FR943_24210</name>
</gene>
<reference evidence="2 3" key="1">
    <citation type="journal article" date="2021" name="Sci. Rep.">
        <title>Phenotypic and genomic hallmarks of a novel, potentially pathogenic rapidly growing Mycobacterium species related to the Mycobacterium fortuitum complex.</title>
        <authorList>
            <person name="Gharbi R."/>
            <person name="Khanna V."/>
            <person name="Frigui W."/>
            <person name="Mhenni B."/>
            <person name="Brosch R."/>
            <person name="Mardassi H."/>
        </authorList>
    </citation>
    <scope>NUCLEOTIDE SEQUENCE [LARGE SCALE GENOMIC DNA]</scope>
    <source>
        <strain evidence="2 3">TNTM28</strain>
    </source>
</reference>
<protein>
    <recommendedName>
        <fullName evidence="4">DUF202 domain-containing protein</fullName>
    </recommendedName>
</protein>
<keyword evidence="1" id="KW-1133">Transmembrane helix</keyword>
<dbReference type="EMBL" id="VOMB01000026">
    <property type="protein sequence ID" value="MBU9766932.1"/>
    <property type="molecule type" value="Genomic_DNA"/>
</dbReference>
<feature type="transmembrane region" description="Helical" evidence="1">
    <location>
        <begin position="21"/>
        <end position="41"/>
    </location>
</feature>
<comment type="caution">
    <text evidence="2">The sequence shown here is derived from an EMBL/GenBank/DDBJ whole genome shotgun (WGS) entry which is preliminary data.</text>
</comment>
<evidence type="ECO:0000256" key="1">
    <source>
        <dbReference type="SAM" id="Phobius"/>
    </source>
</evidence>
<proteinExistence type="predicted"/>
<keyword evidence="1" id="KW-0472">Membrane</keyword>
<name>A0ABS6KTF4_9MYCO</name>
<keyword evidence="3" id="KW-1185">Reference proteome</keyword>
<evidence type="ECO:0000313" key="2">
    <source>
        <dbReference type="EMBL" id="MBU9766932.1"/>
    </source>
</evidence>
<keyword evidence="1" id="KW-0812">Transmembrane</keyword>